<organism evidence="1 2">
    <name type="scientific">Recurvomyces mirabilis</name>
    <dbReference type="NCBI Taxonomy" id="574656"/>
    <lineage>
        <taxon>Eukaryota</taxon>
        <taxon>Fungi</taxon>
        <taxon>Dikarya</taxon>
        <taxon>Ascomycota</taxon>
        <taxon>Pezizomycotina</taxon>
        <taxon>Dothideomycetes</taxon>
        <taxon>Dothideomycetidae</taxon>
        <taxon>Mycosphaerellales</taxon>
        <taxon>Teratosphaeriaceae</taxon>
        <taxon>Recurvomyces</taxon>
    </lineage>
</organism>
<dbReference type="EMBL" id="JAUTXT010000093">
    <property type="protein sequence ID" value="KAK3669279.1"/>
    <property type="molecule type" value="Genomic_DNA"/>
</dbReference>
<sequence length="200" mass="21708">MASIPTLTTERSHDVALQTQRYANAIGSATSLSSILELLEFAADATLPPLYADILDSSEQPIWYEMLRKDGLPQRVGAIADEWAGASAKNGHQLNSTNIERVEAHVQRQAKCRGSSLVKKFGFCRFKAAPAAENWYFLEGGPGVDATRQTVVFIALQDLSPHNGFPIDLSRGRDVCMDGNLGIWTPPTGGGLAIFFSLDL</sequence>
<gene>
    <name evidence="1" type="ORF">LTR78_010853</name>
</gene>
<comment type="caution">
    <text evidence="1">The sequence shown here is derived from an EMBL/GenBank/DDBJ whole genome shotgun (WGS) entry which is preliminary data.</text>
</comment>
<dbReference type="AlphaFoldDB" id="A0AAE0WG17"/>
<name>A0AAE0WG17_9PEZI</name>
<evidence type="ECO:0000313" key="1">
    <source>
        <dbReference type="EMBL" id="KAK3669279.1"/>
    </source>
</evidence>
<keyword evidence="2" id="KW-1185">Reference proteome</keyword>
<protein>
    <submittedName>
        <fullName evidence="1">Uncharacterized protein</fullName>
    </submittedName>
</protein>
<accession>A0AAE0WG17</accession>
<dbReference type="Proteomes" id="UP001274830">
    <property type="component" value="Unassembled WGS sequence"/>
</dbReference>
<reference evidence="1" key="1">
    <citation type="submission" date="2023-07" db="EMBL/GenBank/DDBJ databases">
        <title>Black Yeasts Isolated from many extreme environments.</title>
        <authorList>
            <person name="Coleine C."/>
            <person name="Stajich J.E."/>
            <person name="Selbmann L."/>
        </authorList>
    </citation>
    <scope>NUCLEOTIDE SEQUENCE</scope>
    <source>
        <strain evidence="1">CCFEE 5485</strain>
    </source>
</reference>
<evidence type="ECO:0000313" key="2">
    <source>
        <dbReference type="Proteomes" id="UP001274830"/>
    </source>
</evidence>
<proteinExistence type="predicted"/>